<reference evidence="2" key="1">
    <citation type="submission" date="2023-09" db="UniProtKB">
        <authorList>
            <consortium name="Ensembl"/>
        </authorList>
    </citation>
    <scope>IDENTIFICATION</scope>
</reference>
<dbReference type="PANTHER" id="PTHR15132:SF1">
    <property type="entry name" value="SNRNA-ACTIVATING PROTEIN COMPLEX SUBUNIT 2"/>
    <property type="match status" value="1"/>
</dbReference>
<dbReference type="GO" id="GO:0009301">
    <property type="term" value="P:snRNA transcription"/>
    <property type="evidence" value="ECO:0007669"/>
    <property type="project" value="InterPro"/>
</dbReference>
<sequence>MYIFMYVHKYMRIFSSLLQIQSVVELLKNRVITTASNILQKKKLEEKKVKKPIEEWAEMASALAGNLEETISSAFCQMLIVSSTEPRTLRNCDPPQVHRPPSDSKPIGRTVPLRPMPREHPASNTSRPLGLLKTPAPSMGPARRLQTKSQVVRVPNGKQQQQPSPKAGNPPAAASTSQSQPAEQCTTTSRPSTSSSSPTPLSSPANNCTRVLSTASSAVTQTPPLSTAASVLHSKFGRTSKFATKDSPRTLGVKCVVDFERIYRFLSVVDKPEEECQLTPMESAIVLDLLMCLPEQLPQLNCNKLRKHMIEVQSLCVNPIGFLFVFQMHQCLSSPVDSKKVKEMFPNLNDGLSSQTEAQSSSDLNRTNSNQNTAVTADSADVSEGGKEKLQQRETESQASGSNNTSEDANMMGLCPPLNPFMVPLKLLMNR</sequence>
<name>A0A3B4ZZB6_9TELE</name>
<dbReference type="Pfam" id="PF11035">
    <property type="entry name" value="SNAPC2"/>
    <property type="match status" value="1"/>
</dbReference>
<dbReference type="GO" id="GO:0016251">
    <property type="term" value="F:RNA polymerase II general transcription initiation factor activity"/>
    <property type="evidence" value="ECO:0007669"/>
    <property type="project" value="InterPro"/>
</dbReference>
<evidence type="ECO:0000256" key="1">
    <source>
        <dbReference type="SAM" id="MobiDB-lite"/>
    </source>
</evidence>
<accession>A0A3B4ZZB6</accession>
<dbReference type="PANTHER" id="PTHR15132">
    <property type="entry name" value="SNRNA-ACTIVATING PROTEIN COMPLEX SUBUNIT 2"/>
    <property type="match status" value="1"/>
</dbReference>
<feature type="compositionally biased region" description="Polar residues" evidence="1">
    <location>
        <begin position="397"/>
        <end position="408"/>
    </location>
</feature>
<organism evidence="2">
    <name type="scientific">Stegastes partitus</name>
    <name type="common">bicolor damselfish</name>
    <dbReference type="NCBI Taxonomy" id="144197"/>
    <lineage>
        <taxon>Eukaryota</taxon>
        <taxon>Metazoa</taxon>
        <taxon>Chordata</taxon>
        <taxon>Craniata</taxon>
        <taxon>Vertebrata</taxon>
        <taxon>Euteleostomi</taxon>
        <taxon>Actinopterygii</taxon>
        <taxon>Neopterygii</taxon>
        <taxon>Teleostei</taxon>
        <taxon>Neoteleostei</taxon>
        <taxon>Acanthomorphata</taxon>
        <taxon>Ovalentaria</taxon>
        <taxon>Pomacentridae</taxon>
        <taxon>Stegastes</taxon>
    </lineage>
</organism>
<feature type="region of interest" description="Disordered" evidence="1">
    <location>
        <begin position="87"/>
        <end position="208"/>
    </location>
</feature>
<feature type="region of interest" description="Disordered" evidence="1">
    <location>
        <begin position="347"/>
        <end position="415"/>
    </location>
</feature>
<feature type="compositionally biased region" description="Basic and acidic residues" evidence="1">
    <location>
        <begin position="384"/>
        <end position="396"/>
    </location>
</feature>
<dbReference type="InterPro" id="IPR021281">
    <property type="entry name" value="SNAPC2"/>
</dbReference>
<dbReference type="GO" id="GO:0016604">
    <property type="term" value="C:nuclear body"/>
    <property type="evidence" value="ECO:0007669"/>
    <property type="project" value="TreeGrafter"/>
</dbReference>
<protein>
    <submittedName>
        <fullName evidence="2">Small nuclear RNA activating complex polypeptide 2</fullName>
    </submittedName>
</protein>
<dbReference type="GeneTree" id="ENSGT00390000017407"/>
<proteinExistence type="predicted"/>
<feature type="compositionally biased region" description="Low complexity" evidence="1">
    <location>
        <begin position="170"/>
        <end position="204"/>
    </location>
</feature>
<dbReference type="Ensembl" id="ENSSPAT00000011555.1">
    <property type="protein sequence ID" value="ENSSPAP00000011354.1"/>
    <property type="gene ID" value="ENSSPAG00000008637.1"/>
</dbReference>
<evidence type="ECO:0000313" key="2">
    <source>
        <dbReference type="Ensembl" id="ENSSPAP00000011354.1"/>
    </source>
</evidence>
<dbReference type="AlphaFoldDB" id="A0A3B4ZZB6"/>
<feature type="compositionally biased region" description="Polar residues" evidence="1">
    <location>
        <begin position="350"/>
        <end position="376"/>
    </location>
</feature>